<dbReference type="InterPro" id="IPR040898">
    <property type="entry name" value="CxC6"/>
</dbReference>
<evidence type="ECO:0000313" key="5">
    <source>
        <dbReference type="EMBL" id="EDR02633.1"/>
    </source>
</evidence>
<feature type="compositionally biased region" description="Basic residues" evidence="2">
    <location>
        <begin position="1073"/>
        <end position="1086"/>
    </location>
</feature>
<dbReference type="KEGG" id="lbc:LACBIDRAFT_332257"/>
<dbReference type="EMBL" id="DS547129">
    <property type="protein sequence ID" value="EDR02633.1"/>
    <property type="molecule type" value="Genomic_DNA"/>
</dbReference>
<dbReference type="RefSeq" id="XP_001886677.1">
    <property type="nucleotide sequence ID" value="XM_001886642.1"/>
</dbReference>
<evidence type="ECO:0000259" key="4">
    <source>
        <dbReference type="Pfam" id="PF18721"/>
    </source>
</evidence>
<feature type="compositionally biased region" description="Low complexity" evidence="2">
    <location>
        <begin position="940"/>
        <end position="953"/>
    </location>
</feature>
<feature type="compositionally biased region" description="Low complexity" evidence="2">
    <location>
        <begin position="1153"/>
        <end position="1165"/>
    </location>
</feature>
<dbReference type="AlphaFoldDB" id="B0DS42"/>
<feature type="domain" description="CxC5 like cysteine cluster associated with KDZ" evidence="3">
    <location>
        <begin position="6"/>
        <end position="132"/>
    </location>
</feature>
<dbReference type="OrthoDB" id="2162994at2759"/>
<evidence type="ECO:0000256" key="2">
    <source>
        <dbReference type="SAM" id="MobiDB-lite"/>
    </source>
</evidence>
<feature type="compositionally biased region" description="Low complexity" evidence="2">
    <location>
        <begin position="1028"/>
        <end position="1051"/>
    </location>
</feature>
<feature type="compositionally biased region" description="Basic residues" evidence="2">
    <location>
        <begin position="954"/>
        <end position="963"/>
    </location>
</feature>
<evidence type="ECO:0000256" key="1">
    <source>
        <dbReference type="SAM" id="Coils"/>
    </source>
</evidence>
<sequence>MSLNIGFSDLYPPTRVCIDPRCATESSTSYRSRELTDVISYNVTIFMKDLGPVPGWAFSARCPCCGARYYPNYLVEGRHHQSRRTYYTEVPAFIQVSMHYYVDTRLAEMFTNMMVCAWVSATNSSRIYNLSFSGMEEHIGDKWPWNLKLTCDHVWDAFFIYALLLDANERNVPLNLDHNAPDNAQRLRAALDARNELALRAAVSDGITIGHPCCAHHDCKNPLPTQRSKFCVEHASLSSLCAVTTCSRSVELNFQTCSLPEHRKLENVGLEQYTALFQLRRRLDKLKTTHVEDSVESPSATLHADELVEVDAHGECASKSPEGNIKLWAVFGRRRTHNEQLCVTTCGIILGRATFFGSEGPYGVVVCPRYSCLSFSVLICIKKFHEKLFPTPQSVPGVIFYDNNCHIKRVLEKSRNLHFQRRLFTTLTQAYHSRRSITRGKPIYRQLLSPFLSWKPHCGAWRCLVKLDATALRQSSRAWRCLVKLDATALSLEPSSDQFPGSRTNSMGTTSNLCLPTFMILASKAPLPPCIIFISYPVSASPQDTVPTNANTLTTTRTASSNLQLSTLLTEAYTENEALKKKLTNTRKHAEKAERLLQMLTDASSSSPTSESSAKCIIIEYENRVGDLRSQEAREAFGRIFFINHDNIPQSTHAKLRKQIHPPTIKTIPREWRTEDVLFRLESSCPPAITTNRTHTPSLRHIHISIAINNTIPIMRFRVDPIQGLQVALAALHWTLMRCSLKPLQPTPSTASLRINDHNNHRIWRVFLYQLQPHLKMGPRICRATTHEDTPRRGSSSRRVHVYEGQQAQEGLGPINAPIVAPPAQVFPATNAQGQRICRQCGFPRRYKDDNVEKWGPGPMGPRTVCDQCKRVERRGTLETQQQVAVMHQKPSRGGSMSQLPLSQGSDRSIHRTDMVLTHHGSFLQPSQSQSQILGREPLQAQPHAQTQAPPRSSHSHPSHTSHLRIPTVTQVGGAGLNCSPPPSTAAFEEDEGEEEDAEHEREQEHDGEDGDSEQLPLSNVGRGGKVGSRSRAGVKKNGATAAGGKSSTGGRNTPAGGRRSTPARGGGEKYPCCRRKKHASWKKHSIRSEKDDASKQKIAVGCGDITHTWDGDAEAEAEAEILGAVEATGGGDQELVDADGDAEAELLEAVDAAEANSSSSSSHGGPSGGGWMKEEDGA</sequence>
<reference evidence="5 6" key="1">
    <citation type="journal article" date="2008" name="Nature">
        <title>The genome of Laccaria bicolor provides insights into mycorrhizal symbiosis.</title>
        <authorList>
            <person name="Martin F."/>
            <person name="Aerts A."/>
            <person name="Ahren D."/>
            <person name="Brun A."/>
            <person name="Danchin E.G.J."/>
            <person name="Duchaussoy F."/>
            <person name="Gibon J."/>
            <person name="Kohler A."/>
            <person name="Lindquist E."/>
            <person name="Pereda V."/>
            <person name="Salamov A."/>
            <person name="Shapiro H.J."/>
            <person name="Wuyts J."/>
            <person name="Blaudez D."/>
            <person name="Buee M."/>
            <person name="Brokstein P."/>
            <person name="Canbaeck B."/>
            <person name="Cohen D."/>
            <person name="Courty P.E."/>
            <person name="Coutinho P.M."/>
            <person name="Delaruelle C."/>
            <person name="Detter J.C."/>
            <person name="Deveau A."/>
            <person name="DiFazio S."/>
            <person name="Duplessis S."/>
            <person name="Fraissinet-Tachet L."/>
            <person name="Lucic E."/>
            <person name="Frey-Klett P."/>
            <person name="Fourrey C."/>
            <person name="Feussner I."/>
            <person name="Gay G."/>
            <person name="Grimwood J."/>
            <person name="Hoegger P.J."/>
            <person name="Jain P."/>
            <person name="Kilaru S."/>
            <person name="Labbe J."/>
            <person name="Lin Y.C."/>
            <person name="Legue V."/>
            <person name="Le Tacon F."/>
            <person name="Marmeisse R."/>
            <person name="Melayah D."/>
            <person name="Montanini B."/>
            <person name="Muratet M."/>
            <person name="Nehls U."/>
            <person name="Niculita-Hirzel H."/>
            <person name="Oudot-Le Secq M.P."/>
            <person name="Peter M."/>
            <person name="Quesneville H."/>
            <person name="Rajashekar B."/>
            <person name="Reich M."/>
            <person name="Rouhier N."/>
            <person name="Schmutz J."/>
            <person name="Yin T."/>
            <person name="Chalot M."/>
            <person name="Henrissat B."/>
            <person name="Kuees U."/>
            <person name="Lucas S."/>
            <person name="Van de Peer Y."/>
            <person name="Podila G.K."/>
            <person name="Polle A."/>
            <person name="Pukkila P.J."/>
            <person name="Richardson P.M."/>
            <person name="Rouze P."/>
            <person name="Sanders I.R."/>
            <person name="Stajich J.E."/>
            <person name="Tunlid A."/>
            <person name="Tuskan G."/>
            <person name="Grigoriev I.V."/>
        </authorList>
    </citation>
    <scope>NUCLEOTIDE SEQUENCE [LARGE SCALE GENOMIC DNA]</scope>
    <source>
        <strain evidence="6">S238N-H82 / ATCC MYA-4686</strain>
    </source>
</reference>
<dbReference type="InParanoid" id="B0DS42"/>
<organism evidence="6">
    <name type="scientific">Laccaria bicolor (strain S238N-H82 / ATCC MYA-4686)</name>
    <name type="common">Bicoloured deceiver</name>
    <name type="synonym">Laccaria laccata var. bicolor</name>
    <dbReference type="NCBI Taxonomy" id="486041"/>
    <lineage>
        <taxon>Eukaryota</taxon>
        <taxon>Fungi</taxon>
        <taxon>Dikarya</taxon>
        <taxon>Basidiomycota</taxon>
        <taxon>Agaricomycotina</taxon>
        <taxon>Agaricomycetes</taxon>
        <taxon>Agaricomycetidae</taxon>
        <taxon>Agaricales</taxon>
        <taxon>Agaricineae</taxon>
        <taxon>Hydnangiaceae</taxon>
        <taxon>Laccaria</taxon>
    </lineage>
</organism>
<feature type="domain" description="CxC6 like cysteine cluster associated with KDZ" evidence="4">
    <location>
        <begin position="203"/>
        <end position="267"/>
    </location>
</feature>
<name>B0DS42_LACBS</name>
<gene>
    <name evidence="5" type="ORF">LACBIDRAFT_332257</name>
</gene>
<keyword evidence="1" id="KW-0175">Coiled coil</keyword>
<proteinExistence type="predicted"/>
<feature type="compositionally biased region" description="Polar residues" evidence="2">
    <location>
        <begin position="895"/>
        <end position="906"/>
    </location>
</feature>
<protein>
    <submittedName>
        <fullName evidence="5">Predicted protein</fullName>
    </submittedName>
</protein>
<feature type="region of interest" description="Disordered" evidence="2">
    <location>
        <begin position="877"/>
        <end position="906"/>
    </location>
</feature>
<dbReference type="Proteomes" id="UP000001194">
    <property type="component" value="Unassembled WGS sequence"/>
</dbReference>
<evidence type="ECO:0000259" key="3">
    <source>
        <dbReference type="Pfam" id="PF18718"/>
    </source>
</evidence>
<feature type="coiled-coil region" evidence="1">
    <location>
        <begin position="576"/>
        <end position="603"/>
    </location>
</feature>
<feature type="compositionally biased region" description="Basic and acidic residues" evidence="2">
    <location>
        <begin position="1087"/>
        <end position="1096"/>
    </location>
</feature>
<feature type="compositionally biased region" description="Acidic residues" evidence="2">
    <location>
        <begin position="988"/>
        <end position="998"/>
    </location>
</feature>
<dbReference type="HOGENOM" id="CLU_273204_0_0_1"/>
<feature type="region of interest" description="Disordered" evidence="2">
    <location>
        <begin position="1153"/>
        <end position="1179"/>
    </location>
</feature>
<dbReference type="Pfam" id="PF18721">
    <property type="entry name" value="CxC6"/>
    <property type="match status" value="1"/>
</dbReference>
<dbReference type="InterPro" id="IPR041539">
    <property type="entry name" value="CxC5"/>
</dbReference>
<dbReference type="Pfam" id="PF18718">
    <property type="entry name" value="CxC5"/>
    <property type="match status" value="1"/>
</dbReference>
<evidence type="ECO:0000313" key="6">
    <source>
        <dbReference type="Proteomes" id="UP000001194"/>
    </source>
</evidence>
<keyword evidence="6" id="KW-1185">Reference proteome</keyword>
<feature type="region of interest" description="Disordered" evidence="2">
    <location>
        <begin position="940"/>
        <end position="1096"/>
    </location>
</feature>
<dbReference type="GeneID" id="6082407"/>
<accession>B0DS42</accession>